<evidence type="ECO:0000259" key="10">
    <source>
        <dbReference type="PROSITE" id="PS50929"/>
    </source>
</evidence>
<feature type="transmembrane region" description="Helical" evidence="8">
    <location>
        <begin position="43"/>
        <end position="68"/>
    </location>
</feature>
<dbReference type="SUPFAM" id="SSF52540">
    <property type="entry name" value="P-loop containing nucleoside triphosphate hydrolases"/>
    <property type="match status" value="1"/>
</dbReference>
<dbReference type="EMBL" id="CZRL01000082">
    <property type="protein sequence ID" value="CUS52442.1"/>
    <property type="molecule type" value="Genomic_DNA"/>
</dbReference>
<dbReference type="PANTHER" id="PTHR24221">
    <property type="entry name" value="ATP-BINDING CASSETTE SUB-FAMILY B"/>
    <property type="match status" value="1"/>
</dbReference>
<accession>A0A160TSX3</accession>
<feature type="domain" description="ABC transmembrane type-1" evidence="10">
    <location>
        <begin position="44"/>
        <end position="332"/>
    </location>
</feature>
<dbReference type="GO" id="GO:0005524">
    <property type="term" value="F:ATP binding"/>
    <property type="evidence" value="ECO:0007669"/>
    <property type="project" value="UniProtKB-KW"/>
</dbReference>
<evidence type="ECO:0000313" key="11">
    <source>
        <dbReference type="EMBL" id="CUS52442.1"/>
    </source>
</evidence>
<reference evidence="11" key="1">
    <citation type="submission" date="2015-10" db="EMBL/GenBank/DDBJ databases">
        <authorList>
            <person name="Gilbert D.G."/>
        </authorList>
    </citation>
    <scope>NUCLEOTIDE SEQUENCE</scope>
</reference>
<dbReference type="Gene3D" id="3.40.50.300">
    <property type="entry name" value="P-loop containing nucleotide triphosphate hydrolases"/>
    <property type="match status" value="1"/>
</dbReference>
<evidence type="ECO:0000256" key="4">
    <source>
        <dbReference type="ARBA" id="ARBA00022741"/>
    </source>
</evidence>
<dbReference type="GO" id="GO:0005743">
    <property type="term" value="C:mitochondrial inner membrane"/>
    <property type="evidence" value="ECO:0007669"/>
    <property type="project" value="TreeGrafter"/>
</dbReference>
<comment type="subcellular location">
    <subcellularLocation>
        <location evidence="1">Mitochondrion membrane</location>
        <topology evidence="1">Multi-pass membrane protein</topology>
    </subcellularLocation>
</comment>
<evidence type="ECO:0000256" key="7">
    <source>
        <dbReference type="ARBA" id="ARBA00023136"/>
    </source>
</evidence>
<evidence type="ECO:0000256" key="8">
    <source>
        <dbReference type="SAM" id="Phobius"/>
    </source>
</evidence>
<sequence length="611" mass="67898">MKTEPDTAPVSPSHGEDGNLWKTCALLLPFFWPVERKDLKTRVVVAVVSLVLAKLANLTVPLVLGWAVDTLSNLEGQMDLLFGIPIAALAAYGLARLSYIVFNEIRDAVFSKVSQHAVRQVAIKVFNHLHALSIRFHLERKTGALNRFIDRGTTGIQFLLSFVAFNILPTLFEVLLVCGILWYLYGISYALVTAVTIGIYVWLTFGITAWRIRIRRKMNDAENEASTRQVDSLLNFETVRYFNNESHELTRVDEALKTYEQAAVKSRESLSLLNVSQAAVVISGITIMLIMAALNIRNGTMTVGGFVVVNTYLMQLSIPLNFLGTVYREIRQALVDMENMFTLLEEVPEIKDLPGAQPLSSPRGDIRFTDVHFGYDAQRVILHGISFQVKAGEKVAIVGPTGAGKSTISRLLLRFYDPDSGRIAVDGLDLQEITQASLRDAIGVVPQDTVLFNDTIYYNIAYGDPSADEQHIYEAARTARIHDFISQLPSGYQTRVGERGLKLSGGEKQRVAIARAVLKNPTVFFFDEATSSLDSATESDIQTNLDEISSGRSTLIIAHRLSTVVSADRILVLDDGRIIEHGTHQQLLAQGGLYADLWQEQEKERESRQPV</sequence>
<dbReference type="InterPro" id="IPR003593">
    <property type="entry name" value="AAA+_ATPase"/>
</dbReference>
<dbReference type="PROSITE" id="PS50929">
    <property type="entry name" value="ABC_TM1F"/>
    <property type="match status" value="1"/>
</dbReference>
<dbReference type="FunFam" id="3.40.50.300:FF:000186">
    <property type="entry name" value="ATP-binding cassette sub-family B member 7, mitochondrial"/>
    <property type="match status" value="1"/>
</dbReference>
<dbReference type="InterPro" id="IPR003439">
    <property type="entry name" value="ABC_transporter-like_ATP-bd"/>
</dbReference>
<feature type="transmembrane region" description="Helical" evidence="8">
    <location>
        <begin position="189"/>
        <end position="210"/>
    </location>
</feature>
<dbReference type="PANTHER" id="PTHR24221:SF402">
    <property type="entry name" value="IRON-SULFUR CLUSTERS TRANSPORTER ABCB7, MITOCHONDRIAL"/>
    <property type="match status" value="1"/>
</dbReference>
<dbReference type="PROSITE" id="PS50893">
    <property type="entry name" value="ABC_TRANSPORTER_2"/>
    <property type="match status" value="1"/>
</dbReference>
<dbReference type="GO" id="GO:0006879">
    <property type="term" value="P:intracellular iron ion homeostasis"/>
    <property type="evidence" value="ECO:0007669"/>
    <property type="project" value="TreeGrafter"/>
</dbReference>
<protein>
    <submittedName>
        <fullName evidence="11">Lipid A export ATP-binding/permease protein MsbA</fullName>
    </submittedName>
</protein>
<feature type="transmembrane region" description="Helical" evidence="8">
    <location>
        <begin position="158"/>
        <end position="183"/>
    </location>
</feature>
<name>A0A160TSX3_9ZZZZ</name>
<dbReference type="InterPro" id="IPR027417">
    <property type="entry name" value="P-loop_NTPase"/>
</dbReference>
<keyword evidence="7 8" id="KW-0472">Membrane</keyword>
<dbReference type="CDD" id="cd18582">
    <property type="entry name" value="ABC_6TM_ATM1_ABCB7"/>
    <property type="match status" value="1"/>
</dbReference>
<evidence type="ECO:0000256" key="6">
    <source>
        <dbReference type="ARBA" id="ARBA00022989"/>
    </source>
</evidence>
<dbReference type="Pfam" id="PF00005">
    <property type="entry name" value="ABC_tran"/>
    <property type="match status" value="1"/>
</dbReference>
<evidence type="ECO:0000256" key="3">
    <source>
        <dbReference type="ARBA" id="ARBA00022692"/>
    </source>
</evidence>
<dbReference type="GO" id="GO:0016887">
    <property type="term" value="F:ATP hydrolysis activity"/>
    <property type="evidence" value="ECO:0007669"/>
    <property type="project" value="InterPro"/>
</dbReference>
<feature type="domain" description="ABC transporter" evidence="9">
    <location>
        <begin position="366"/>
        <end position="600"/>
    </location>
</feature>
<evidence type="ECO:0000256" key="5">
    <source>
        <dbReference type="ARBA" id="ARBA00022840"/>
    </source>
</evidence>
<evidence type="ECO:0000256" key="2">
    <source>
        <dbReference type="ARBA" id="ARBA00022448"/>
    </source>
</evidence>
<dbReference type="InterPro" id="IPR011527">
    <property type="entry name" value="ABC1_TM_dom"/>
</dbReference>
<dbReference type="InterPro" id="IPR039421">
    <property type="entry name" value="Type_1_exporter"/>
</dbReference>
<evidence type="ECO:0000259" key="9">
    <source>
        <dbReference type="PROSITE" id="PS50893"/>
    </source>
</evidence>
<dbReference type="GO" id="GO:0140359">
    <property type="term" value="F:ABC-type transporter activity"/>
    <property type="evidence" value="ECO:0007669"/>
    <property type="project" value="InterPro"/>
</dbReference>
<feature type="transmembrane region" description="Helical" evidence="8">
    <location>
        <begin position="275"/>
        <end position="296"/>
    </location>
</feature>
<feature type="transmembrane region" description="Helical" evidence="8">
    <location>
        <begin position="80"/>
        <end position="102"/>
    </location>
</feature>
<keyword evidence="3 8" id="KW-0812">Transmembrane</keyword>
<dbReference type="SMART" id="SM00382">
    <property type="entry name" value="AAA"/>
    <property type="match status" value="1"/>
</dbReference>
<dbReference type="Pfam" id="PF00664">
    <property type="entry name" value="ABC_membrane"/>
    <property type="match status" value="1"/>
</dbReference>
<dbReference type="InterPro" id="IPR036640">
    <property type="entry name" value="ABC1_TM_sf"/>
</dbReference>
<dbReference type="SUPFAM" id="SSF90123">
    <property type="entry name" value="ABC transporter transmembrane region"/>
    <property type="match status" value="1"/>
</dbReference>
<dbReference type="InterPro" id="IPR017871">
    <property type="entry name" value="ABC_transporter-like_CS"/>
</dbReference>
<feature type="transmembrane region" description="Helical" evidence="8">
    <location>
        <begin position="302"/>
        <end position="323"/>
    </location>
</feature>
<keyword evidence="5 11" id="KW-0067">ATP-binding</keyword>
<evidence type="ECO:0000256" key="1">
    <source>
        <dbReference type="ARBA" id="ARBA00004225"/>
    </source>
</evidence>
<dbReference type="Gene3D" id="1.20.1560.10">
    <property type="entry name" value="ABC transporter type 1, transmembrane domain"/>
    <property type="match status" value="1"/>
</dbReference>
<dbReference type="PROSITE" id="PS00211">
    <property type="entry name" value="ABC_TRANSPORTER_1"/>
    <property type="match status" value="1"/>
</dbReference>
<organism evidence="11">
    <name type="scientific">hydrothermal vent metagenome</name>
    <dbReference type="NCBI Taxonomy" id="652676"/>
    <lineage>
        <taxon>unclassified sequences</taxon>
        <taxon>metagenomes</taxon>
        <taxon>ecological metagenomes</taxon>
    </lineage>
</organism>
<keyword evidence="4" id="KW-0547">Nucleotide-binding</keyword>
<keyword evidence="2" id="KW-0813">Transport</keyword>
<keyword evidence="6 8" id="KW-1133">Transmembrane helix</keyword>
<proteinExistence type="predicted"/>
<dbReference type="AlphaFoldDB" id="A0A160TSX3"/>
<gene>
    <name evidence="11" type="ORF">MGWOODY_XGa2583</name>
</gene>